<dbReference type="RefSeq" id="WP_145245670.1">
    <property type="nucleotide sequence ID" value="NZ_CP036278.1"/>
</dbReference>
<keyword evidence="5" id="KW-1185">Reference proteome</keyword>
<name>A0A518AJ25_9BACT</name>
<keyword evidence="1 2" id="KW-1133">Transmembrane helix</keyword>
<dbReference type="OrthoDB" id="274143at2"/>
<evidence type="ECO:0000256" key="1">
    <source>
        <dbReference type="PROSITE-ProRule" id="PRU01193"/>
    </source>
</evidence>
<dbReference type="GO" id="GO:0016020">
    <property type="term" value="C:membrane"/>
    <property type="evidence" value="ECO:0007669"/>
    <property type="project" value="UniProtKB-UniRule"/>
</dbReference>
<dbReference type="PANTHER" id="PTHR43099:SF5">
    <property type="entry name" value="HLYC_CORC FAMILY TRANSPORTER"/>
    <property type="match status" value="1"/>
</dbReference>
<dbReference type="PANTHER" id="PTHR43099">
    <property type="entry name" value="UPF0053 PROTEIN YRKA"/>
    <property type="match status" value="1"/>
</dbReference>
<dbReference type="PROSITE" id="PS51846">
    <property type="entry name" value="CNNM"/>
    <property type="match status" value="1"/>
</dbReference>
<feature type="domain" description="CNNM transmembrane" evidence="3">
    <location>
        <begin position="1"/>
        <end position="187"/>
    </location>
</feature>
<sequence>MMIALLLFAVGMCLSAFFSGSETGFYRMNRARLLINALDGDMISRGLLWASNNPSIFVATALVGNNVANYVTSAAIVMGATQGLPGWPSAELLAPMLLAPFIFIYGELLPKNIFLSSPNKMIRRCGIPFGIAAVLFAPVSALLWLVNKLLETIGRKSPEPWQMVLARRELGELLDEGEAVGLLKPTQQSLAQATIALGVQSISGFVEPASRFPRVSTHSTAGQVIAIAKRTGQTLMPVEELVEGKRKVTQFVKVADCLFVQDDKLPARPMLTVDEKRPYLATLSHMLATESPIARVINRKQQTVGYVTLARMQMALLVE</sequence>
<gene>
    <name evidence="4" type="ORF">Pan181_09160</name>
</gene>
<dbReference type="Proteomes" id="UP000315750">
    <property type="component" value="Chromosome"/>
</dbReference>
<accession>A0A518AJ25</accession>
<dbReference type="InterPro" id="IPR046342">
    <property type="entry name" value="CBS_dom_sf"/>
</dbReference>
<dbReference type="Gene3D" id="3.10.580.10">
    <property type="entry name" value="CBS-domain"/>
    <property type="match status" value="1"/>
</dbReference>
<evidence type="ECO:0000256" key="2">
    <source>
        <dbReference type="SAM" id="Phobius"/>
    </source>
</evidence>
<dbReference type="Gene3D" id="3.90.1280.20">
    <property type="match status" value="1"/>
</dbReference>
<feature type="transmembrane region" description="Helical" evidence="2">
    <location>
        <begin position="56"/>
        <end position="77"/>
    </location>
</feature>
<dbReference type="Pfam" id="PF01595">
    <property type="entry name" value="CNNM"/>
    <property type="match status" value="1"/>
</dbReference>
<organism evidence="4 5">
    <name type="scientific">Aeoliella mucimassa</name>
    <dbReference type="NCBI Taxonomy" id="2527972"/>
    <lineage>
        <taxon>Bacteria</taxon>
        <taxon>Pseudomonadati</taxon>
        <taxon>Planctomycetota</taxon>
        <taxon>Planctomycetia</taxon>
        <taxon>Pirellulales</taxon>
        <taxon>Lacipirellulaceae</taxon>
        <taxon>Aeoliella</taxon>
    </lineage>
</organism>
<keyword evidence="1 2" id="KW-0812">Transmembrane</keyword>
<feature type="transmembrane region" description="Helical" evidence="2">
    <location>
        <begin position="126"/>
        <end position="146"/>
    </location>
</feature>
<evidence type="ECO:0000313" key="5">
    <source>
        <dbReference type="Proteomes" id="UP000315750"/>
    </source>
</evidence>
<dbReference type="EMBL" id="CP036278">
    <property type="protein sequence ID" value="QDU54733.1"/>
    <property type="molecule type" value="Genomic_DNA"/>
</dbReference>
<dbReference type="AlphaFoldDB" id="A0A518AJ25"/>
<proteinExistence type="predicted"/>
<evidence type="ECO:0000313" key="4">
    <source>
        <dbReference type="EMBL" id="QDU54733.1"/>
    </source>
</evidence>
<reference evidence="4 5" key="1">
    <citation type="submission" date="2019-02" db="EMBL/GenBank/DDBJ databases">
        <title>Deep-cultivation of Planctomycetes and their phenomic and genomic characterization uncovers novel biology.</title>
        <authorList>
            <person name="Wiegand S."/>
            <person name="Jogler M."/>
            <person name="Boedeker C."/>
            <person name="Pinto D."/>
            <person name="Vollmers J."/>
            <person name="Rivas-Marin E."/>
            <person name="Kohn T."/>
            <person name="Peeters S.H."/>
            <person name="Heuer A."/>
            <person name="Rast P."/>
            <person name="Oberbeckmann S."/>
            <person name="Bunk B."/>
            <person name="Jeske O."/>
            <person name="Meyerdierks A."/>
            <person name="Storesund J.E."/>
            <person name="Kallscheuer N."/>
            <person name="Luecker S."/>
            <person name="Lage O.M."/>
            <person name="Pohl T."/>
            <person name="Merkel B.J."/>
            <person name="Hornburger P."/>
            <person name="Mueller R.-W."/>
            <person name="Bruemmer F."/>
            <person name="Labrenz M."/>
            <person name="Spormann A.M."/>
            <person name="Op den Camp H."/>
            <person name="Overmann J."/>
            <person name="Amann R."/>
            <person name="Jetten M.S.M."/>
            <person name="Mascher T."/>
            <person name="Medema M.H."/>
            <person name="Devos D.P."/>
            <person name="Kaster A.-K."/>
            <person name="Ovreas L."/>
            <person name="Rohde M."/>
            <person name="Galperin M.Y."/>
            <person name="Jogler C."/>
        </authorList>
    </citation>
    <scope>NUCLEOTIDE SEQUENCE [LARGE SCALE GENOMIC DNA]</scope>
    <source>
        <strain evidence="4 5">Pan181</strain>
    </source>
</reference>
<protein>
    <recommendedName>
        <fullName evidence="3">CNNM transmembrane domain-containing protein</fullName>
    </recommendedName>
</protein>
<dbReference type="InterPro" id="IPR002550">
    <property type="entry name" value="CNNM"/>
</dbReference>
<dbReference type="KEGG" id="amuc:Pan181_09160"/>
<feature type="transmembrane region" description="Helical" evidence="2">
    <location>
        <begin position="89"/>
        <end position="106"/>
    </location>
</feature>
<keyword evidence="1 2" id="KW-0472">Membrane</keyword>
<dbReference type="InterPro" id="IPR051676">
    <property type="entry name" value="UPF0053_domain"/>
</dbReference>
<evidence type="ECO:0000259" key="3">
    <source>
        <dbReference type="PROSITE" id="PS51846"/>
    </source>
</evidence>